<keyword evidence="2" id="KW-0805">Transcription regulation</keyword>
<dbReference type="Gene3D" id="3.40.50.2300">
    <property type="match status" value="1"/>
</dbReference>
<keyword evidence="4" id="KW-0804">Transcription</keyword>
<comment type="caution">
    <text evidence="6">The sequence shown here is derived from an EMBL/GenBank/DDBJ whole genome shotgun (WGS) entry which is preliminary data.</text>
</comment>
<evidence type="ECO:0000256" key="4">
    <source>
        <dbReference type="ARBA" id="ARBA00023163"/>
    </source>
</evidence>
<dbReference type="PANTHER" id="PTHR30146">
    <property type="entry name" value="LACI-RELATED TRANSCRIPTIONAL REPRESSOR"/>
    <property type="match status" value="1"/>
</dbReference>
<dbReference type="SUPFAM" id="SSF53822">
    <property type="entry name" value="Periplasmic binding protein-like I"/>
    <property type="match status" value="1"/>
</dbReference>
<dbReference type="Proteomes" id="UP000253594">
    <property type="component" value="Unassembled WGS sequence"/>
</dbReference>
<dbReference type="SUPFAM" id="SSF47413">
    <property type="entry name" value="lambda repressor-like DNA-binding domains"/>
    <property type="match status" value="1"/>
</dbReference>
<proteinExistence type="predicted"/>
<feature type="non-terminal residue" evidence="6">
    <location>
        <position position="1"/>
    </location>
</feature>
<dbReference type="PANTHER" id="PTHR30146:SF148">
    <property type="entry name" value="HTH-TYPE TRANSCRIPTIONAL REPRESSOR PURR-RELATED"/>
    <property type="match status" value="1"/>
</dbReference>
<evidence type="ECO:0000256" key="1">
    <source>
        <dbReference type="ARBA" id="ARBA00022491"/>
    </source>
</evidence>
<evidence type="ECO:0000256" key="3">
    <source>
        <dbReference type="ARBA" id="ARBA00023125"/>
    </source>
</evidence>
<evidence type="ECO:0000259" key="5">
    <source>
        <dbReference type="PROSITE" id="PS50932"/>
    </source>
</evidence>
<sequence length="89" mass="9808">SFTTVSHVVNRTRPVSDAVRKKVEDAIAQLHYVPSAVARSLKVRTTSIIGLLVPNSTNPYFAELSRGIEDCCERNGYCVILCNSDDNPQ</sequence>
<evidence type="ECO:0000256" key="2">
    <source>
        <dbReference type="ARBA" id="ARBA00023015"/>
    </source>
</evidence>
<keyword evidence="3 6" id="KW-0238">DNA-binding</keyword>
<dbReference type="CDD" id="cd01392">
    <property type="entry name" value="HTH_LacI"/>
    <property type="match status" value="1"/>
</dbReference>
<evidence type="ECO:0000313" key="6">
    <source>
        <dbReference type="EMBL" id="RCI65861.1"/>
    </source>
</evidence>
<dbReference type="SMART" id="SM00354">
    <property type="entry name" value="HTH_LACI"/>
    <property type="match status" value="1"/>
</dbReference>
<keyword evidence="1" id="KW-0678">Repressor</keyword>
<feature type="non-terminal residue" evidence="6">
    <location>
        <position position="89"/>
    </location>
</feature>
<dbReference type="Gene3D" id="1.10.260.40">
    <property type="entry name" value="lambda repressor-like DNA-binding domains"/>
    <property type="match status" value="1"/>
</dbReference>
<name>A0A367LTV9_PSEAI</name>
<gene>
    <name evidence="6" type="ORF">DT376_44145</name>
</gene>
<evidence type="ECO:0000313" key="7">
    <source>
        <dbReference type="Proteomes" id="UP000253594"/>
    </source>
</evidence>
<dbReference type="GO" id="GO:0003700">
    <property type="term" value="F:DNA-binding transcription factor activity"/>
    <property type="evidence" value="ECO:0007669"/>
    <property type="project" value="TreeGrafter"/>
</dbReference>
<organism evidence="6 7">
    <name type="scientific">Pseudomonas aeruginosa</name>
    <dbReference type="NCBI Taxonomy" id="287"/>
    <lineage>
        <taxon>Bacteria</taxon>
        <taxon>Pseudomonadati</taxon>
        <taxon>Pseudomonadota</taxon>
        <taxon>Gammaproteobacteria</taxon>
        <taxon>Pseudomonadales</taxon>
        <taxon>Pseudomonadaceae</taxon>
        <taxon>Pseudomonas</taxon>
    </lineage>
</organism>
<dbReference type="InterPro" id="IPR010982">
    <property type="entry name" value="Lambda_DNA-bd_dom_sf"/>
</dbReference>
<dbReference type="AlphaFoldDB" id="A0A367LTV9"/>
<reference evidence="6 7" key="1">
    <citation type="submission" date="2018-07" db="EMBL/GenBank/DDBJ databases">
        <title>Mechanisms of high-level aminoglycoside resistance among Gram-negative pathogens in Brazil.</title>
        <authorList>
            <person name="Ballaben A.S."/>
            <person name="Darini A.L.C."/>
            <person name="Doi Y."/>
        </authorList>
    </citation>
    <scope>NUCLEOTIDE SEQUENCE [LARGE SCALE GENOMIC DNA]</scope>
    <source>
        <strain evidence="6 7">B2-305</strain>
    </source>
</reference>
<protein>
    <submittedName>
        <fullName evidence="6">LacI family DNA-binding transcriptional regulator</fullName>
    </submittedName>
</protein>
<dbReference type="InterPro" id="IPR000843">
    <property type="entry name" value="HTH_LacI"/>
</dbReference>
<dbReference type="EMBL" id="QORE01003920">
    <property type="protein sequence ID" value="RCI65861.1"/>
    <property type="molecule type" value="Genomic_DNA"/>
</dbReference>
<feature type="domain" description="HTH lacI-type" evidence="5">
    <location>
        <begin position="1"/>
        <end position="43"/>
    </location>
</feature>
<accession>A0A367LTV9</accession>
<dbReference type="PROSITE" id="PS50932">
    <property type="entry name" value="HTH_LACI_2"/>
    <property type="match status" value="1"/>
</dbReference>
<dbReference type="GO" id="GO:0000976">
    <property type="term" value="F:transcription cis-regulatory region binding"/>
    <property type="evidence" value="ECO:0007669"/>
    <property type="project" value="TreeGrafter"/>
</dbReference>
<dbReference type="InterPro" id="IPR028082">
    <property type="entry name" value="Peripla_BP_I"/>
</dbReference>
<dbReference type="Pfam" id="PF00356">
    <property type="entry name" value="LacI"/>
    <property type="match status" value="1"/>
</dbReference>